<accession>A0ABT3KJ08</accession>
<name>A0ABT3KJ08_9GAMM</name>
<evidence type="ECO:0000259" key="1">
    <source>
        <dbReference type="Pfam" id="PF25967"/>
    </source>
</evidence>
<keyword evidence="3" id="KW-1185">Reference proteome</keyword>
<dbReference type="InterPro" id="IPR058627">
    <property type="entry name" value="MdtA-like_C"/>
</dbReference>
<evidence type="ECO:0000313" key="3">
    <source>
        <dbReference type="Proteomes" id="UP001431181"/>
    </source>
</evidence>
<protein>
    <recommendedName>
        <fullName evidence="1">Multidrug resistance protein MdtA-like C-terminal permuted SH3 domain-containing protein</fullName>
    </recommendedName>
</protein>
<dbReference type="Pfam" id="PF25967">
    <property type="entry name" value="RND-MFP_C"/>
    <property type="match status" value="1"/>
</dbReference>
<reference evidence="2" key="1">
    <citation type="submission" date="2022-11" db="EMBL/GenBank/DDBJ databases">
        <title>Marinomonas sp. nov., isolated from marine algae.</title>
        <authorList>
            <person name="Choi D.G."/>
            <person name="Kim J.M."/>
            <person name="Lee J.K."/>
            <person name="Baek J.H."/>
            <person name="Jeon C.O."/>
        </authorList>
    </citation>
    <scope>NUCLEOTIDE SEQUENCE</scope>
    <source>
        <strain evidence="2">KJ51-3</strain>
    </source>
</reference>
<dbReference type="RefSeq" id="WP_265219883.1">
    <property type="nucleotide sequence ID" value="NZ_JAPEUL010000009.1"/>
</dbReference>
<proteinExistence type="predicted"/>
<sequence>MYVRVEAVQSHSAQAILIPQRAVMRSNNGAFVYIVNDQNTVEVRSIVTGFNVAKLVAHYARAKRR</sequence>
<dbReference type="Gene3D" id="2.40.420.20">
    <property type="match status" value="1"/>
</dbReference>
<gene>
    <name evidence="2" type="ORF">ONZ52_16980</name>
</gene>
<organism evidence="2 3">
    <name type="scientific">Marinomonas rhodophyticola</name>
    <dbReference type="NCBI Taxonomy" id="2992803"/>
    <lineage>
        <taxon>Bacteria</taxon>
        <taxon>Pseudomonadati</taxon>
        <taxon>Pseudomonadota</taxon>
        <taxon>Gammaproteobacteria</taxon>
        <taxon>Oceanospirillales</taxon>
        <taxon>Oceanospirillaceae</taxon>
        <taxon>Marinomonas</taxon>
    </lineage>
</organism>
<evidence type="ECO:0000313" key="2">
    <source>
        <dbReference type="EMBL" id="MCW4630533.1"/>
    </source>
</evidence>
<comment type="caution">
    <text evidence="2">The sequence shown here is derived from an EMBL/GenBank/DDBJ whole genome shotgun (WGS) entry which is preliminary data.</text>
</comment>
<dbReference type="Proteomes" id="UP001431181">
    <property type="component" value="Unassembled WGS sequence"/>
</dbReference>
<feature type="domain" description="Multidrug resistance protein MdtA-like C-terminal permuted SH3" evidence="1">
    <location>
        <begin position="14"/>
        <end position="52"/>
    </location>
</feature>
<dbReference type="EMBL" id="JAPEUL010000009">
    <property type="protein sequence ID" value="MCW4630533.1"/>
    <property type="molecule type" value="Genomic_DNA"/>
</dbReference>